<dbReference type="InterPro" id="IPR009818">
    <property type="entry name" value="PAM2_motif"/>
</dbReference>
<feature type="compositionally biased region" description="Basic and acidic residues" evidence="1">
    <location>
        <begin position="13"/>
        <end position="24"/>
    </location>
</feature>
<evidence type="ECO:0000256" key="1">
    <source>
        <dbReference type="SAM" id="MobiDB-lite"/>
    </source>
</evidence>
<reference evidence="3" key="1">
    <citation type="submission" date="2025-08" db="UniProtKB">
        <authorList>
            <consortium name="RefSeq"/>
        </authorList>
    </citation>
    <scope>IDENTIFICATION</scope>
    <source>
        <tissue evidence="3">Young leaves</tissue>
    </source>
</reference>
<feature type="region of interest" description="Disordered" evidence="1">
    <location>
        <begin position="1"/>
        <end position="78"/>
    </location>
</feature>
<evidence type="ECO:0000313" key="3">
    <source>
        <dbReference type="RefSeq" id="XP_038978694.1"/>
    </source>
</evidence>
<dbReference type="RefSeq" id="XP_038978694.1">
    <property type="nucleotide sequence ID" value="XM_039122766.1"/>
</dbReference>
<accession>A0A8B9A608</accession>
<dbReference type="AlphaFoldDB" id="A0A8B9A608"/>
<protein>
    <submittedName>
        <fullName evidence="3">Uncharacterized protein LOC120109029</fullName>
    </submittedName>
</protein>
<organism evidence="2 3">
    <name type="scientific">Phoenix dactylifera</name>
    <name type="common">Date palm</name>
    <dbReference type="NCBI Taxonomy" id="42345"/>
    <lineage>
        <taxon>Eukaryota</taxon>
        <taxon>Viridiplantae</taxon>
        <taxon>Streptophyta</taxon>
        <taxon>Embryophyta</taxon>
        <taxon>Tracheophyta</taxon>
        <taxon>Spermatophyta</taxon>
        <taxon>Magnoliopsida</taxon>
        <taxon>Liliopsida</taxon>
        <taxon>Arecaceae</taxon>
        <taxon>Coryphoideae</taxon>
        <taxon>Phoeniceae</taxon>
        <taxon>Phoenix</taxon>
    </lineage>
</organism>
<feature type="region of interest" description="Disordered" evidence="1">
    <location>
        <begin position="112"/>
        <end position="133"/>
    </location>
</feature>
<keyword evidence="2" id="KW-1185">Reference proteome</keyword>
<dbReference type="Proteomes" id="UP000228380">
    <property type="component" value="Unplaced"/>
</dbReference>
<sequence length="145" mass="15171">MAQEILHQTLEIPEDRASGDRSAEDSGDPALSRTASSSRLNAKAPEFVPRSAAADRIDARKPRGGADPPRPVAGDAPLPPGAAEPAFFCYGAGLVRVLWWWRRFGVWGAGNGSGAGRTGSRSGGQGGTLGRSYSEDYEAGGVLFQ</sequence>
<evidence type="ECO:0000313" key="2">
    <source>
        <dbReference type="Proteomes" id="UP000228380"/>
    </source>
</evidence>
<dbReference type="Pfam" id="PF07145">
    <property type="entry name" value="PAM2"/>
    <property type="match status" value="1"/>
</dbReference>
<dbReference type="GeneID" id="120109029"/>
<proteinExistence type="predicted"/>
<feature type="compositionally biased region" description="Gly residues" evidence="1">
    <location>
        <begin position="112"/>
        <end position="129"/>
    </location>
</feature>
<dbReference type="KEGG" id="pda:120109029"/>
<name>A0A8B9A608_PHODC</name>
<gene>
    <name evidence="3" type="primary">LOC120109029</name>
</gene>